<feature type="transmembrane region" description="Helical" evidence="1">
    <location>
        <begin position="9"/>
        <end position="27"/>
    </location>
</feature>
<evidence type="ECO:0000313" key="3">
    <source>
        <dbReference type="Proteomes" id="UP000239047"/>
    </source>
</evidence>
<gene>
    <name evidence="2" type="ORF">C4B60_11925</name>
</gene>
<proteinExistence type="predicted"/>
<dbReference type="RefSeq" id="WP_104058231.1">
    <property type="nucleotide sequence ID" value="NZ_PREZ01000004.1"/>
</dbReference>
<sequence length="212" mass="24042">MKWNRLAKLLYSGGATVLAGMFIYVFFSSDPVQELFYRFLPYEFDLLFPLLLFSIFLGLLFALPVYFYFFHDRINLSGAMIGAGAGLFIITIVRFIINGSAMYGNASDEMLAIYDWLVFLPLATMIAGFFVIKTKKNPQMHWVVFGMGTGILISYVGTLGIRYVNNSLTSLFYFSATEWLYVAIGTLLIVICTYLLTHMLIKNDAKNNKLLV</sequence>
<protein>
    <submittedName>
        <fullName evidence="2">Uncharacterized protein</fullName>
    </submittedName>
</protein>
<reference evidence="2 3" key="1">
    <citation type="submission" date="2018-02" db="EMBL/GenBank/DDBJ databases">
        <title>Jeotgalibacillus proteolyticum sp. nov. a protease producing bacterium isolated from ocean sediments of Laizhou Bay.</title>
        <authorList>
            <person name="Li Y."/>
        </authorList>
    </citation>
    <scope>NUCLEOTIDE SEQUENCE [LARGE SCALE GENOMIC DNA]</scope>
    <source>
        <strain evidence="2 3">22-7</strain>
    </source>
</reference>
<feature type="transmembrane region" description="Helical" evidence="1">
    <location>
        <begin position="76"/>
        <end position="97"/>
    </location>
</feature>
<keyword evidence="1" id="KW-0472">Membrane</keyword>
<evidence type="ECO:0000256" key="1">
    <source>
        <dbReference type="SAM" id="Phobius"/>
    </source>
</evidence>
<dbReference type="OrthoDB" id="2606699at2"/>
<keyword evidence="3" id="KW-1185">Reference proteome</keyword>
<feature type="transmembrane region" description="Helical" evidence="1">
    <location>
        <begin position="113"/>
        <end position="132"/>
    </location>
</feature>
<feature type="transmembrane region" description="Helical" evidence="1">
    <location>
        <begin position="144"/>
        <end position="164"/>
    </location>
</feature>
<feature type="transmembrane region" description="Helical" evidence="1">
    <location>
        <begin position="47"/>
        <end position="69"/>
    </location>
</feature>
<comment type="caution">
    <text evidence="2">The sequence shown here is derived from an EMBL/GenBank/DDBJ whole genome shotgun (WGS) entry which is preliminary data.</text>
</comment>
<accession>A0A2S5GBI5</accession>
<organism evidence="2 3">
    <name type="scientific">Jeotgalibacillus proteolyticus</name>
    <dbReference type="NCBI Taxonomy" id="2082395"/>
    <lineage>
        <taxon>Bacteria</taxon>
        <taxon>Bacillati</taxon>
        <taxon>Bacillota</taxon>
        <taxon>Bacilli</taxon>
        <taxon>Bacillales</taxon>
        <taxon>Caryophanaceae</taxon>
        <taxon>Jeotgalibacillus</taxon>
    </lineage>
</organism>
<name>A0A2S5GBI5_9BACL</name>
<keyword evidence="1" id="KW-0812">Transmembrane</keyword>
<dbReference type="EMBL" id="PREZ01000004">
    <property type="protein sequence ID" value="PPA70281.1"/>
    <property type="molecule type" value="Genomic_DNA"/>
</dbReference>
<dbReference type="AlphaFoldDB" id="A0A2S5GBI5"/>
<keyword evidence="1" id="KW-1133">Transmembrane helix</keyword>
<dbReference type="Proteomes" id="UP000239047">
    <property type="component" value="Unassembled WGS sequence"/>
</dbReference>
<evidence type="ECO:0000313" key="2">
    <source>
        <dbReference type="EMBL" id="PPA70281.1"/>
    </source>
</evidence>
<feature type="transmembrane region" description="Helical" evidence="1">
    <location>
        <begin position="179"/>
        <end position="201"/>
    </location>
</feature>